<dbReference type="PROSITE" id="PS00028">
    <property type="entry name" value="ZINC_FINGER_C2H2_1"/>
    <property type="match status" value="6"/>
</dbReference>
<feature type="region of interest" description="Disordered" evidence="6">
    <location>
        <begin position="2408"/>
        <end position="2432"/>
    </location>
</feature>
<feature type="compositionally biased region" description="Low complexity" evidence="6">
    <location>
        <begin position="130"/>
        <end position="141"/>
    </location>
</feature>
<evidence type="ECO:0000313" key="8">
    <source>
        <dbReference type="Proteomes" id="UP000515204"/>
    </source>
</evidence>
<feature type="compositionally biased region" description="Acidic residues" evidence="6">
    <location>
        <begin position="1594"/>
        <end position="1604"/>
    </location>
</feature>
<feature type="region of interest" description="Disordered" evidence="6">
    <location>
        <begin position="77"/>
        <end position="143"/>
    </location>
</feature>
<dbReference type="Pfam" id="PF21538">
    <property type="entry name" value="Med15_M"/>
    <property type="match status" value="1"/>
</dbReference>
<feature type="compositionally biased region" description="Basic and acidic residues" evidence="6">
    <location>
        <begin position="1011"/>
        <end position="1031"/>
    </location>
</feature>
<dbReference type="InterPro" id="IPR013087">
    <property type="entry name" value="Znf_C2H2_type"/>
</dbReference>
<feature type="compositionally biased region" description="Basic and acidic residues" evidence="6">
    <location>
        <begin position="1757"/>
        <end position="1771"/>
    </location>
</feature>
<feature type="region of interest" description="Disordered" evidence="6">
    <location>
        <begin position="316"/>
        <end position="418"/>
    </location>
</feature>
<feature type="compositionally biased region" description="Polar residues" evidence="6">
    <location>
        <begin position="1321"/>
        <end position="1332"/>
    </location>
</feature>
<feature type="region of interest" description="Disordered" evidence="6">
    <location>
        <begin position="1495"/>
        <end position="1575"/>
    </location>
</feature>
<dbReference type="GO" id="GO:0008270">
    <property type="term" value="F:zinc ion binding"/>
    <property type="evidence" value="ECO:0007669"/>
    <property type="project" value="UniProtKB-KW"/>
</dbReference>
<feature type="compositionally biased region" description="Acidic residues" evidence="6">
    <location>
        <begin position="4584"/>
        <end position="4597"/>
    </location>
</feature>
<feature type="compositionally biased region" description="Polar residues" evidence="6">
    <location>
        <begin position="1730"/>
        <end position="1753"/>
    </location>
</feature>
<feature type="region of interest" description="Disordered" evidence="6">
    <location>
        <begin position="4331"/>
        <end position="4372"/>
    </location>
</feature>
<evidence type="ECO:0000256" key="6">
    <source>
        <dbReference type="SAM" id="MobiDB-lite"/>
    </source>
</evidence>
<feature type="compositionally biased region" description="Polar residues" evidence="6">
    <location>
        <begin position="2201"/>
        <end position="2220"/>
    </location>
</feature>
<keyword evidence="4" id="KW-0862">Zinc</keyword>
<dbReference type="GO" id="GO:0005634">
    <property type="term" value="C:nucleus"/>
    <property type="evidence" value="ECO:0007669"/>
    <property type="project" value="TreeGrafter"/>
</dbReference>
<feature type="compositionally biased region" description="Basic and acidic residues" evidence="6">
    <location>
        <begin position="2085"/>
        <end position="2118"/>
    </location>
</feature>
<reference evidence="9 10" key="1">
    <citation type="submission" date="2025-04" db="UniProtKB">
        <authorList>
            <consortium name="RefSeq"/>
        </authorList>
    </citation>
    <scope>IDENTIFICATION</scope>
</reference>
<feature type="compositionally biased region" description="Polar residues" evidence="6">
    <location>
        <begin position="93"/>
        <end position="102"/>
    </location>
</feature>
<keyword evidence="2" id="KW-0677">Repeat</keyword>
<feature type="compositionally biased region" description="Basic and acidic residues" evidence="6">
    <location>
        <begin position="1088"/>
        <end position="1097"/>
    </location>
</feature>
<feature type="region of interest" description="Disordered" evidence="6">
    <location>
        <begin position="3356"/>
        <end position="3379"/>
    </location>
</feature>
<evidence type="ECO:0000256" key="3">
    <source>
        <dbReference type="ARBA" id="ARBA00022771"/>
    </source>
</evidence>
<feature type="compositionally biased region" description="Basic and acidic residues" evidence="6">
    <location>
        <begin position="409"/>
        <end position="418"/>
    </location>
</feature>
<feature type="compositionally biased region" description="Basic and acidic residues" evidence="6">
    <location>
        <begin position="835"/>
        <end position="863"/>
    </location>
</feature>
<feature type="compositionally biased region" description="Basic and acidic residues" evidence="6">
    <location>
        <begin position="1238"/>
        <end position="1281"/>
    </location>
</feature>
<evidence type="ECO:0000313" key="9">
    <source>
        <dbReference type="RefSeq" id="XP_014479920.1"/>
    </source>
</evidence>
<dbReference type="InterPro" id="IPR048385">
    <property type="entry name" value="Med15_central"/>
</dbReference>
<feature type="compositionally biased region" description="Polar residues" evidence="6">
    <location>
        <begin position="1674"/>
        <end position="1683"/>
    </location>
</feature>
<feature type="region of interest" description="Disordered" evidence="6">
    <location>
        <begin position="537"/>
        <end position="556"/>
    </location>
</feature>
<keyword evidence="1" id="KW-0479">Metal-binding</keyword>
<feature type="region of interest" description="Disordered" evidence="6">
    <location>
        <begin position="1130"/>
        <end position="1294"/>
    </location>
</feature>
<feature type="region of interest" description="Disordered" evidence="6">
    <location>
        <begin position="3735"/>
        <end position="3845"/>
    </location>
</feature>
<evidence type="ECO:0000256" key="2">
    <source>
        <dbReference type="ARBA" id="ARBA00022737"/>
    </source>
</evidence>
<feature type="compositionally biased region" description="Basic and acidic residues" evidence="6">
    <location>
        <begin position="1449"/>
        <end position="1459"/>
    </location>
</feature>
<feature type="compositionally biased region" description="Polar residues" evidence="6">
    <location>
        <begin position="955"/>
        <end position="971"/>
    </location>
</feature>
<dbReference type="RefSeq" id="XP_014479922.1">
    <property type="nucleotide sequence ID" value="XM_014624436.1"/>
</dbReference>
<feature type="domain" description="C2H2-type" evidence="7">
    <location>
        <begin position="3270"/>
        <end position="3297"/>
    </location>
</feature>
<evidence type="ECO:0000256" key="5">
    <source>
        <dbReference type="PROSITE-ProRule" id="PRU00042"/>
    </source>
</evidence>
<dbReference type="SUPFAM" id="SSF57667">
    <property type="entry name" value="beta-beta-alpha zinc fingers"/>
    <property type="match status" value="1"/>
</dbReference>
<feature type="compositionally biased region" description="Polar residues" evidence="6">
    <location>
        <begin position="3031"/>
        <end position="3053"/>
    </location>
</feature>
<dbReference type="GeneID" id="106747127"/>
<feature type="compositionally biased region" description="Basic residues" evidence="6">
    <location>
        <begin position="4331"/>
        <end position="4345"/>
    </location>
</feature>
<dbReference type="OrthoDB" id="4737882at2759"/>
<gene>
    <name evidence="9 10 11 12 13" type="primary">LOC106747127</name>
</gene>
<dbReference type="RefSeq" id="XP_014479923.1">
    <property type="nucleotide sequence ID" value="XM_014624437.1"/>
</dbReference>
<dbReference type="Proteomes" id="UP000515204">
    <property type="component" value="Unplaced"/>
</dbReference>
<dbReference type="GO" id="GO:0045944">
    <property type="term" value="P:positive regulation of transcription by RNA polymerase II"/>
    <property type="evidence" value="ECO:0007669"/>
    <property type="project" value="TreeGrafter"/>
</dbReference>
<feature type="region of interest" description="Disordered" evidence="6">
    <location>
        <begin position="4294"/>
        <end position="4316"/>
    </location>
</feature>
<feature type="region of interest" description="Disordered" evidence="6">
    <location>
        <begin position="3595"/>
        <end position="3624"/>
    </location>
</feature>
<dbReference type="PANTHER" id="PTHR24403:SF67">
    <property type="entry name" value="FI01116P-RELATED"/>
    <property type="match status" value="1"/>
</dbReference>
<feature type="compositionally biased region" description="Basic and acidic residues" evidence="6">
    <location>
        <begin position="972"/>
        <end position="982"/>
    </location>
</feature>
<dbReference type="RefSeq" id="XP_014479920.1">
    <property type="nucleotide sequence ID" value="XM_014624434.1"/>
</dbReference>
<feature type="compositionally biased region" description="Basic and acidic residues" evidence="6">
    <location>
        <begin position="2260"/>
        <end position="2270"/>
    </location>
</feature>
<feature type="compositionally biased region" description="Basic and acidic residues" evidence="6">
    <location>
        <begin position="1156"/>
        <end position="1166"/>
    </location>
</feature>
<feature type="region of interest" description="Disordered" evidence="6">
    <location>
        <begin position="2444"/>
        <end position="2472"/>
    </location>
</feature>
<accession>A0A6P3XPM9</accession>
<feature type="compositionally biased region" description="Basic and acidic residues" evidence="6">
    <location>
        <begin position="1193"/>
        <end position="1216"/>
    </location>
</feature>
<feature type="compositionally biased region" description="Polar residues" evidence="6">
    <location>
        <begin position="4148"/>
        <end position="4161"/>
    </location>
</feature>
<feature type="region of interest" description="Disordered" evidence="6">
    <location>
        <begin position="454"/>
        <end position="526"/>
    </location>
</feature>
<dbReference type="RefSeq" id="XP_014479924.1">
    <property type="nucleotide sequence ID" value="XM_014624438.1"/>
</dbReference>
<feature type="region of interest" description="Disordered" evidence="6">
    <location>
        <begin position="4144"/>
        <end position="4166"/>
    </location>
</feature>
<feature type="compositionally biased region" description="Pro residues" evidence="6">
    <location>
        <begin position="899"/>
        <end position="908"/>
    </location>
</feature>
<feature type="region of interest" description="Disordered" evidence="6">
    <location>
        <begin position="4409"/>
        <end position="4429"/>
    </location>
</feature>
<protein>
    <submittedName>
        <fullName evidence="9 10">Uncharacterized protein LOC106747127 isoform X1</fullName>
    </submittedName>
</protein>
<sequence length="4663" mass="517890">MDEYDKKFAEMQKYIPFLEAMIERLQNVKDKSREIQLQKMQSLHGILSNSKRNRLRIETLQRCEDVLQKLHNRVEKFQGNAPGLQLPTKRNDGNTSQPSTSSEDAKSDPSNRTEKSPAEDAVKDKFEETPASPDPSVSPDAGCQILPIIIPTERSTDFSEHKSDQEHGNSKIPVITITERPGTINISSSDSNHSDDVVFTEWDMLEESQKHNSKARATGDWQSLAGHDVASAAKLISSNLPQKLGNTDSRGYSMSSRSNIPTVPVPSLGGSRRLSSVLEKTKVLSNLDIAAVTIRAESPVNVPEVRLKSPDPEILFPRSKVLSPRSAKDHGGPRTPTKTPMPLLVSPPPIFTTPPLSMEDLEELLSGGDEKRGERKAEDAARHSKKDPSGKQETNLTKDGTKMVSQTAAERESEKQWEEVDKHIIKLGGRKITSNVINAASAMIAKIESKSSEMKTVPQAAEHRSPQAPSTSSKFEPRYADNYEKHPRQRDAHGHEKVKEKPAENPCRLSESQEASPISTLHVSGKNVDDRIGLPLYQRRPSAPSEGWKDVVPPSRPDHEFVIEGTDYYNMHMNQQLHWQPMPSMPGNDPFGNAQWTGSSYSGMPVGGAPQPYPPHPGMGMFMAGSPVDSPHAGAGPRPPYRPFPMGQSSYDPGFDRPAEYSHARPTWEPPAGRGDPSSYGNDNAIPCGIGIVEQTATGSPYQRSDTPCPWSRERNRGGRGRSRDGYYNERNRAEVRPSFNNRDVRRLSDRPRDENPGRFRNAFERDPRVRMEHNNAAPSPVKEASSPGSARDPRLAKDKHFSPTKVKESVHNERDPRKRPVPPPVTAKKTTNSNKEKPKSQKRGDLESSGKEKTADKLKADNRMQSPLESLYGVIDTKSSHSSGLQKFKIPKIKRPEPPQPPPPPLPSSTTSQATDEAKEAGAVFKPPRAKSDGKKAGSSPAESADKDDAIAEVSSTSNGGNATDSPDASSKQEELAREDEIISSLVEETSKKRGRLSGADSARIVKSMEIAEKDRKDETEADSAKTAKEEVTQEWIEALIRKSFECGEGKKLVEHAKLIQKLGEALQAKKLKKIQKIIESESESSSSDKDEDIGLKRSQTRKKRRVIVSDSSDDECLAERLGILSSSVAANDGGVESVSPETLEDFAESVGRSAESRVERKSDGPSEELGSEIGELAAYNTRPEESNEQDATERCDGDNRKDDQLEDGLGKGSDRSGGNNGGVDARSENDGQSPDGRLEDGKGEEQLVGVEHAKKDAQEGSLDKDETDRTNDKVNDKPKAKTKRRNSLEMLQEDIREMFISEGVVTATGFRMCRLPKENQPSPASSTSAGSKKDEASSAREPSIEADESTASTAKSKKTSSKSRGTGESNKSTKVKGKKDAQRPARRQRAKEPDLAPSSDSEEDQPLALRAEWKPNSSNGSNSNDTTPRHEEDDDDSLPRRSKRMLQQKEPRVLVEKTDLTKLEAASKAFDSSSDESFSIDVSELAAAVDISLQPDKQSDQESVETVVSSKLRSRAAKNAGRPNLRARRRSASLLTDCKSDDAMSFTDEESVISDISMSSSTTGRKRGASKVTKEELLSNILVGLVEKSNKDDEEADVDDDSNCPSPPSADTSAKKSVKKKKKNSWKMGILTKKKRKKIPSVPAKASGQLERQEETSNETNVSMDNAEGDLSSVSDNNKIATANDIPEETVDKQSADDASMDSTLKCDDVVKQPASTDSPVAADHQAESSNLTVLSESSNATEETLSNEVNKLTLDGEPRAGPREDEAGGTKSDAGGAEETGEEVRKSVEDIAEKSTVATEEEAPKVATTTVVYNEVMKELYRRINKEQLIEYAWSPDQNRYECQLCLFVGKNIVHHYKVNHSDAEVMIARFKPADAKLAIEDGLEDDAASASTTKKTKRIKYRCRFCHFETEGAADMALEAFYEHCTTHTGEYRHHCKCCPYQAVAKSSLRTHYYKMCRKLHDTFYDCTIEDRIPQENGVYGYLCRECNYVQLKRENVKAHLAFWHEDKADVEILKINMSAASARKTDAQKSQECAEEKPTAEEIKEESNAPVSEVEEGEVREDAPAETTTSQATDVSDAIAEPRETSDNNNEESHSELHESKAEEKVDEVRQEETDTGTSAQGDAPINTTECNMSVFVCPPELENKEVEIQLERKKRMQEIVENIGIKINKNPSKSSLSIIDKLQDKMRTECALGSSGVTNDESNVASEQRGNSEAQLPLAGDSANEESKLEEEGMTNVMEDRLASQPTTGDIEAEDPRVSTDNDKSNMAGGINADKAEPKIRDPLAVMDPGKNSTESDGEISDCEAVRRSPVFESDSSSEQSDSEPADVNMILKETSSINASSSARDPMLTTIQRLAAQLQGVKPMEVPAAEEDVKLELPTPITPIPRAPNVISIGSIKHSLLRKKDPRHRETTLPISATGDRPPKNFLRLRRLSGDMLSLPAPPLSDSQEDASALSADDGSLDLPQSESTADILQTDTEEECSFLKIENVVSLAPNSGNSEVENPIINDIRKAVEVSPVKNKATLLLKKAHQPLILKKNNMKPSNANVPTVTQPSTSDTMTFIPVNTINQMPISTKAVTTHLATNFMPIHPRPAFRPTPNVISLENAKIAIPRLTPITRAPTAATNCKVLKVVRNTSGMKLKDVTIATLVAKLKSTDAYWDMLKPSKLIHFYKCMSRDCHFTTDSMGLFCQHYNKHREDAEKQNVPSPYDFQKCVYCFVYMATCNEVKNHMWEKHSHCRYQCSYCFYRASTVCYVQQHQMISHPNTKFFMLVGKKGKDMSQQEDTTNRVDNVLPFICEDDCRKKFYVPETFILHLGTKYSSSTLLPTYNCHLCKSTYHTIKAFMNHYKTTHGLAKYQCLYCLHGADTPHEMLQHLSVWHWGQPPQTLERSLPPHLASKDVLNQLIVRTYNDDGNLKPHANEVNVGAAGSKEDASDRPAAPATDTVNVQISSGTVTLLTYTDSNNVETVLCQEGAGLINIAKPDFLGTVDGRRPGTAEVATTKQPRDATFLGAANEDAGKSADASPKQQSPSRQLTPGGQPSGKPNENRSLLIRSQEKPSDYATTKSFNESPLELLSCTDDSNTIADSLEFSGDFSCADDEFVNTNLLDNPDFMKSLTANSFSKGNVATSAGDKTEDSDIEILENPGNNAEAPAEKKVAENHEEQTTEPESSSKEKKMESEEQPETCDTTDDKFTSSEAATNPENAATATIAQRPLTLEDIKDTGFRGLDLYKCGYEGCNFAATVPPLLKKHVKECTFGANDKNFYCAHCKKRFIKVGFLLEHLKVHGVKRFGCSLCKMRYPVSYQATAHMKTKHKFQNTKLVPADPTNPSVDGLFIVQAIRCGSGERKTKKRRGLKLTEPDAAGEKAASTLDSEKLSFSPDEIDRLPRQAIYIREVHCAVCPYTTKVRTNIIRHLQLHAKDETVPETGPVNPVPCLDKKERMFDKMVNLASSSHQNGRMGAKPKEAVKESDEDAIPKFVPEHKRYVCSVAECNYLTVNEAMLRNHLKALHSDEPYFRCPHCPPPSPGQDSQNIAIDKMGVHLKMHDARLYKCSHCNHHHYQRYVVERHLADKHPEKRPFVKVIRELDSTENVQHHQQQQQQQQQQPIQEDAEEEVPDPDGNHWKCNLCDFKCAYKAEMSNHAAAVHDEKCQYKCAVCSFKTSGKVLFEQHISSKHAYDPNVDFVLVYQRIKGVNKRTEIVEQVGQDEPFDTTPLWRRDMPRVRHIRGILLEEEDETPPPAETSSTKGVSLGKRKSDTELSTKLGKAKVAKSASLEENNKQSKEKSKRSLSCEKLSAEGDGQGGRENKSDSRGATDKAAGEDARGNELSDVNDSDTGRFGPYGKPEGNMYICTLCNQFKTKYKHDMRDHLYRELNYARWHCKACGYLSVNRNALMQHFSKHHNGERPDHEPLSPDNAIEDWVITLLKKQTDMIKAASQKFIVIGKSPTAAVTAHMAAPVKGPEAIKPAKMTHADTKAVDLAPAITTLRNDIFQGTDRIVDEIDDGDSRDDEDLVIDMKEDELLDSSRSNDVSESDKSFEKEELEKKLVCKHCDMKFSRRRGFKLHVQLTHLKRLGFLCPYCDRSTNSEQMIRQHMRSKHRDREMKIVHNPTAGGPDLTDEFWEKEYGLICPAKIKKKRKPMSVNDTTKNDGGNNVPSPRPEPQEKCGLCGFAALNYTGLKSHMRSHLTRIRCQYCTYSCSAKAELVDHWQVNHPSLPFKIRGTGEPGSDGGGSKKRSIDIYTDDIEEEQVGSADEENPSITTVYSCGYCNTRSHSLNFLVQHWDLMHREEGSSNNAEPNASSVGGGRPFKYSHQQIPTMLYKRKMIQMAQKKRQSKAKKTKNAESPRGFAGQPGERSPSRSDDSSSTAAGQGWVCQWCHELCETDNDMKNHQDMFHSHLPLNFKKQQQQQQQHHHHHHQLQQQQEEESRDFVCRVCSYPSPFLASIKKHVVKHVNLFKCKYCDQSFKTPAGVSAHISEKHPGLVTKIESIANFDAVVQSMIMEVKRTKMTGDEVGQDRGVAEASRPTSHAVAKKSTAKSVLSYVKPSPRTFKAVARKSTNPLPRYLREVERRSPAMRPDEEEEKQEEEEQEEMPLPSHYRVPCEPVNLAKVSTYMMLGGHSMKVNCTTLAQLININPRLVLADIRHDPKYSANFLRHV</sequence>
<feature type="compositionally biased region" description="Basic and acidic residues" evidence="6">
    <location>
        <begin position="654"/>
        <end position="663"/>
    </location>
</feature>
<dbReference type="Gene3D" id="3.30.160.60">
    <property type="entry name" value="Classic Zinc Finger"/>
    <property type="match status" value="6"/>
</dbReference>
<feature type="region of interest" description="Disordered" evidence="6">
    <location>
        <begin position="3021"/>
        <end position="3053"/>
    </location>
</feature>
<dbReference type="PANTHER" id="PTHR24403">
    <property type="entry name" value="ZINC FINGER PROTEIN"/>
    <property type="match status" value="1"/>
</dbReference>
<feature type="domain" description="C2H2-type" evidence="7">
    <location>
        <begin position="4462"/>
        <end position="4490"/>
    </location>
</feature>
<feature type="region of interest" description="Disordered" evidence="6">
    <location>
        <begin position="4573"/>
        <end position="4600"/>
    </location>
</feature>
<evidence type="ECO:0000313" key="10">
    <source>
        <dbReference type="RefSeq" id="XP_014479921.1"/>
    </source>
</evidence>
<feature type="region of interest" description="Disordered" evidence="6">
    <location>
        <begin position="1587"/>
        <end position="1791"/>
    </location>
</feature>
<feature type="compositionally biased region" description="Basic and acidic residues" evidence="6">
    <location>
        <begin position="3808"/>
        <end position="3832"/>
    </location>
</feature>
<dbReference type="InterPro" id="IPR050688">
    <property type="entry name" value="Zinc_finger/UBP_domain"/>
</dbReference>
<dbReference type="InterPro" id="IPR036236">
    <property type="entry name" value="Znf_C2H2_sf"/>
</dbReference>
<feature type="compositionally biased region" description="Basic and acidic residues" evidence="6">
    <location>
        <begin position="368"/>
        <end position="390"/>
    </location>
</feature>
<feature type="compositionally biased region" description="Polar residues" evidence="6">
    <location>
        <begin position="391"/>
        <end position="408"/>
    </location>
</feature>
<evidence type="ECO:0000313" key="11">
    <source>
        <dbReference type="RefSeq" id="XP_014479922.1"/>
    </source>
</evidence>
<feature type="domain" description="C2H2-type" evidence="7">
    <location>
        <begin position="3884"/>
        <end position="3912"/>
    </location>
</feature>
<organism evidence="8 12">
    <name type="scientific">Dinoponera quadriceps</name>
    <name type="common">South American ant</name>
    <dbReference type="NCBI Taxonomy" id="609295"/>
    <lineage>
        <taxon>Eukaryota</taxon>
        <taxon>Metazoa</taxon>
        <taxon>Ecdysozoa</taxon>
        <taxon>Arthropoda</taxon>
        <taxon>Hexapoda</taxon>
        <taxon>Insecta</taxon>
        <taxon>Pterygota</taxon>
        <taxon>Neoptera</taxon>
        <taxon>Endopterygota</taxon>
        <taxon>Hymenoptera</taxon>
        <taxon>Apocrita</taxon>
        <taxon>Aculeata</taxon>
        <taxon>Formicoidea</taxon>
        <taxon>Formicidae</taxon>
        <taxon>Ponerinae</taxon>
        <taxon>Ponerini</taxon>
        <taxon>Dinoponera</taxon>
    </lineage>
</organism>
<dbReference type="RefSeq" id="XP_014479921.1">
    <property type="nucleotide sequence ID" value="XM_014624435.1"/>
</dbReference>
<feature type="compositionally biased region" description="Low complexity" evidence="6">
    <location>
        <begin position="3203"/>
        <end position="3216"/>
    </location>
</feature>
<evidence type="ECO:0000259" key="7">
    <source>
        <dbReference type="PROSITE" id="PS50157"/>
    </source>
</evidence>
<feature type="compositionally biased region" description="Polar residues" evidence="6">
    <location>
        <begin position="695"/>
        <end position="706"/>
    </location>
</feature>
<feature type="compositionally biased region" description="Basic and acidic residues" evidence="6">
    <location>
        <begin position="475"/>
        <end position="503"/>
    </location>
</feature>
<feature type="compositionally biased region" description="Polar residues" evidence="6">
    <location>
        <begin position="510"/>
        <end position="522"/>
    </location>
</feature>
<feature type="region of interest" description="Disordered" evidence="6">
    <location>
        <begin position="2198"/>
        <end position="2333"/>
    </location>
</feature>
<dbReference type="KEGG" id="dqu:106747127"/>
<feature type="region of interest" description="Disordered" evidence="6">
    <location>
        <begin position="1317"/>
        <end position="1459"/>
    </location>
</feature>
<evidence type="ECO:0000256" key="1">
    <source>
        <dbReference type="ARBA" id="ARBA00022723"/>
    </source>
</evidence>
<evidence type="ECO:0000313" key="13">
    <source>
        <dbReference type="RefSeq" id="XP_014479924.1"/>
    </source>
</evidence>
<feature type="region of interest" description="Disordered" evidence="6">
    <location>
        <begin position="3129"/>
        <end position="3216"/>
    </location>
</feature>
<evidence type="ECO:0000313" key="12">
    <source>
        <dbReference type="RefSeq" id="XP_014479923.1"/>
    </source>
</evidence>
<feature type="region of interest" description="Disordered" evidence="6">
    <location>
        <begin position="627"/>
        <end position="1031"/>
    </location>
</feature>
<feature type="compositionally biased region" description="Basic and acidic residues" evidence="6">
    <location>
        <begin position="103"/>
        <end position="128"/>
    </location>
</feature>
<feature type="compositionally biased region" description="Basic and acidic residues" evidence="6">
    <location>
        <begin position="792"/>
        <end position="819"/>
    </location>
</feature>
<feature type="region of interest" description="Disordered" evidence="6">
    <location>
        <begin position="2029"/>
        <end position="2132"/>
    </location>
</feature>
<proteinExistence type="predicted"/>
<feature type="compositionally biased region" description="Basic and acidic residues" evidence="6">
    <location>
        <begin position="743"/>
        <end position="774"/>
    </location>
</feature>
<feature type="domain" description="C2H2-type" evidence="7">
    <location>
        <begin position="4081"/>
        <end position="4109"/>
    </location>
</feature>
<evidence type="ECO:0000256" key="4">
    <source>
        <dbReference type="ARBA" id="ARBA00022833"/>
    </source>
</evidence>
<feature type="compositionally biased region" description="Polar residues" evidence="6">
    <location>
        <begin position="4297"/>
        <end position="4307"/>
    </location>
</feature>
<feature type="compositionally biased region" description="Basic and acidic residues" evidence="6">
    <location>
        <begin position="2029"/>
        <end position="2052"/>
    </location>
</feature>
<feature type="domain" description="C2H2-type" evidence="7">
    <location>
        <begin position="3556"/>
        <end position="3584"/>
    </location>
</feature>
<feature type="region of interest" description="Disordered" evidence="6">
    <location>
        <begin position="1079"/>
        <end position="1115"/>
    </location>
</feature>
<dbReference type="SMART" id="SM00355">
    <property type="entry name" value="ZnF_C2H2"/>
    <property type="match status" value="27"/>
</dbReference>
<feature type="compositionally biased region" description="Basic and acidic residues" evidence="6">
    <location>
        <begin position="712"/>
        <end position="736"/>
    </location>
</feature>
<feature type="compositionally biased region" description="Polar residues" evidence="6">
    <location>
        <begin position="2121"/>
        <end position="2132"/>
    </location>
</feature>
<keyword evidence="8" id="KW-1185">Reference proteome</keyword>
<feature type="domain" description="C2H2-type" evidence="7">
    <location>
        <begin position="3491"/>
        <end position="3521"/>
    </location>
</feature>
<feature type="compositionally biased region" description="Low complexity" evidence="6">
    <location>
        <begin position="3600"/>
        <end position="3611"/>
    </location>
</feature>
<keyword evidence="3 5" id="KW-0863">Zinc-finger</keyword>
<feature type="compositionally biased region" description="Basic residues" evidence="6">
    <location>
        <begin position="1618"/>
        <end position="1627"/>
    </location>
</feature>
<name>A0A6P3XPM9_DINQU</name>
<dbReference type="PROSITE" id="PS50157">
    <property type="entry name" value="ZINC_FINGER_C2H2_2"/>
    <property type="match status" value="6"/>
</dbReference>
<feature type="compositionally biased region" description="Basic and acidic residues" evidence="6">
    <location>
        <begin position="3158"/>
        <end position="3185"/>
    </location>
</feature>